<dbReference type="SMART" id="SM00388">
    <property type="entry name" value="HisKA"/>
    <property type="match status" value="1"/>
</dbReference>
<dbReference type="Gene3D" id="3.30.565.10">
    <property type="entry name" value="Histidine kinase-like ATPase, C-terminal domain"/>
    <property type="match status" value="1"/>
</dbReference>
<dbReference type="SMART" id="SM00387">
    <property type="entry name" value="HATPase_c"/>
    <property type="match status" value="1"/>
</dbReference>
<sequence length="606" mass="69014">MNHKRLRLLFSLVMGLLILLCIWTYWNLSSYVRTVGDIRTVNITTQTTTMVMSLIKDAETGHRGYQLTEDEEYLKPYYRAKIDIPAELAKLDSLSEFTPEIKVPADELRILVDRQLAIIEQILQATNWKNSTLQEEEVRLLGEGKKNMDEIRRVADTITQTTRKIVLEALEDEGGFKTLTPINLLVIALIAFGGILLLFTRAVMLLEERDKKSQNLEKALLDLKEETQKRMHASNLLRSVLDNSRDGIMAATALRDESGQIIDFEFLLVNDAAAEMGNQNQTKMMAKTFSEVFPKNHEQLLAEYAAVVDSGVDFRREIEVELGGNTVWVKILAAKFNDGLVFTFSDITKEKEVELQLRNYTQELMRSNEDLEQFAYVASHDLQEPLRKIRSFGDRLVTKYHDKLDDMGKDYIERMQVASGRMQNLIEDLLAFSRITRSSELPGKVDMKKLFEEISEDLSDQVNREDAVLEFHKVPPVLGVKGQIQRLFQNLISNAMKFRKAEERPLIKISGEKLSALDVTKDFSFTPRYKNYVKITVSDNGIGFDEKYAEQIFNVFQRLHGKNEFEGTGIGLAICKKIVTHHGGIIAAKSIEGTGSDFIVILPSLN</sequence>
<dbReference type="CDD" id="cd00130">
    <property type="entry name" value="PAS"/>
    <property type="match status" value="1"/>
</dbReference>
<dbReference type="PROSITE" id="PS50109">
    <property type="entry name" value="HIS_KIN"/>
    <property type="match status" value="1"/>
</dbReference>
<dbReference type="PANTHER" id="PTHR43304:SF1">
    <property type="entry name" value="PAC DOMAIN-CONTAINING PROTEIN"/>
    <property type="match status" value="1"/>
</dbReference>
<evidence type="ECO:0000256" key="5">
    <source>
        <dbReference type="ARBA" id="ARBA00022777"/>
    </source>
</evidence>
<dbReference type="InterPro" id="IPR003594">
    <property type="entry name" value="HATPase_dom"/>
</dbReference>
<evidence type="ECO:0000313" key="8">
    <source>
        <dbReference type="EMBL" id="MBN7810304.1"/>
    </source>
</evidence>
<accession>A0ABS3BZL5</accession>
<name>A0ABS3BZL5_9BACT</name>
<dbReference type="Proteomes" id="UP000664317">
    <property type="component" value="Unassembled WGS sequence"/>
</dbReference>
<keyword evidence="3" id="KW-0597">Phosphoprotein</keyword>
<dbReference type="PRINTS" id="PR00344">
    <property type="entry name" value="BCTRLSENSOR"/>
</dbReference>
<proteinExistence type="predicted"/>
<evidence type="ECO:0000259" key="7">
    <source>
        <dbReference type="PROSITE" id="PS50109"/>
    </source>
</evidence>
<dbReference type="InterPro" id="IPR035965">
    <property type="entry name" value="PAS-like_dom_sf"/>
</dbReference>
<dbReference type="RefSeq" id="WP_206577083.1">
    <property type="nucleotide sequence ID" value="NZ_JAFKCT010000001.1"/>
</dbReference>
<dbReference type="Gene3D" id="3.30.450.20">
    <property type="entry name" value="PAS domain"/>
    <property type="match status" value="1"/>
</dbReference>
<keyword evidence="6" id="KW-0812">Transmembrane</keyword>
<protein>
    <recommendedName>
        <fullName evidence="2">histidine kinase</fullName>
        <ecNumber evidence="2">2.7.13.3</ecNumber>
    </recommendedName>
</protein>
<dbReference type="PANTHER" id="PTHR43304">
    <property type="entry name" value="PHYTOCHROME-LIKE PROTEIN CPH1"/>
    <property type="match status" value="1"/>
</dbReference>
<feature type="transmembrane region" description="Helical" evidence="6">
    <location>
        <begin position="182"/>
        <end position="206"/>
    </location>
</feature>
<dbReference type="SUPFAM" id="SSF47384">
    <property type="entry name" value="Homodimeric domain of signal transducing histidine kinase"/>
    <property type="match status" value="1"/>
</dbReference>
<dbReference type="CDD" id="cd19410">
    <property type="entry name" value="HK9-like_sensor"/>
    <property type="match status" value="1"/>
</dbReference>
<evidence type="ECO:0000313" key="9">
    <source>
        <dbReference type="Proteomes" id="UP000664317"/>
    </source>
</evidence>
<dbReference type="Gene3D" id="1.10.287.130">
    <property type="match status" value="1"/>
</dbReference>
<feature type="domain" description="Histidine kinase" evidence="7">
    <location>
        <begin position="377"/>
        <end position="606"/>
    </location>
</feature>
<dbReference type="InterPro" id="IPR003661">
    <property type="entry name" value="HisK_dim/P_dom"/>
</dbReference>
<keyword evidence="6" id="KW-1133">Transmembrane helix</keyword>
<keyword evidence="4" id="KW-0808">Transferase</keyword>
<reference evidence="8 9" key="1">
    <citation type="submission" date="2021-03" db="EMBL/GenBank/DDBJ databases">
        <title>novel species isolated from a fishpond in China.</title>
        <authorList>
            <person name="Lu H."/>
            <person name="Cai Z."/>
        </authorList>
    </citation>
    <scope>NUCLEOTIDE SEQUENCE [LARGE SCALE GENOMIC DNA]</scope>
    <source>
        <strain evidence="8 9">H41</strain>
    </source>
</reference>
<dbReference type="EC" id="2.7.13.3" evidence="2"/>
<dbReference type="InterPro" id="IPR005467">
    <property type="entry name" value="His_kinase_dom"/>
</dbReference>
<evidence type="ECO:0000256" key="3">
    <source>
        <dbReference type="ARBA" id="ARBA00022553"/>
    </source>
</evidence>
<dbReference type="Pfam" id="PF00512">
    <property type="entry name" value="HisKA"/>
    <property type="match status" value="1"/>
</dbReference>
<dbReference type="InterPro" id="IPR052162">
    <property type="entry name" value="Sensor_kinase/Photoreceptor"/>
</dbReference>
<dbReference type="InterPro" id="IPR007891">
    <property type="entry name" value="CHASE3"/>
</dbReference>
<keyword evidence="6" id="KW-0472">Membrane</keyword>
<dbReference type="SUPFAM" id="SSF55785">
    <property type="entry name" value="PYP-like sensor domain (PAS domain)"/>
    <property type="match status" value="1"/>
</dbReference>
<keyword evidence="5" id="KW-0418">Kinase</keyword>
<dbReference type="InterPro" id="IPR000014">
    <property type="entry name" value="PAS"/>
</dbReference>
<evidence type="ECO:0000256" key="4">
    <source>
        <dbReference type="ARBA" id="ARBA00022679"/>
    </source>
</evidence>
<feature type="transmembrane region" description="Helical" evidence="6">
    <location>
        <begin position="7"/>
        <end position="26"/>
    </location>
</feature>
<organism evidence="8 9">
    <name type="scientific">Algoriphagus oliviformis</name>
    <dbReference type="NCBI Taxonomy" id="2811231"/>
    <lineage>
        <taxon>Bacteria</taxon>
        <taxon>Pseudomonadati</taxon>
        <taxon>Bacteroidota</taxon>
        <taxon>Cytophagia</taxon>
        <taxon>Cytophagales</taxon>
        <taxon>Cyclobacteriaceae</taxon>
        <taxon>Algoriphagus</taxon>
    </lineage>
</organism>
<dbReference type="Pfam" id="PF08448">
    <property type="entry name" value="PAS_4"/>
    <property type="match status" value="1"/>
</dbReference>
<comment type="catalytic activity">
    <reaction evidence="1">
        <text>ATP + protein L-histidine = ADP + protein N-phospho-L-histidine.</text>
        <dbReference type="EC" id="2.7.13.3"/>
    </reaction>
</comment>
<gene>
    <name evidence="8" type="ORF">J0A68_05005</name>
</gene>
<evidence type="ECO:0000256" key="6">
    <source>
        <dbReference type="SAM" id="Phobius"/>
    </source>
</evidence>
<dbReference type="InterPro" id="IPR036097">
    <property type="entry name" value="HisK_dim/P_sf"/>
</dbReference>
<dbReference type="InterPro" id="IPR036890">
    <property type="entry name" value="HATPase_C_sf"/>
</dbReference>
<dbReference type="CDD" id="cd00082">
    <property type="entry name" value="HisKA"/>
    <property type="match status" value="1"/>
</dbReference>
<evidence type="ECO:0000256" key="1">
    <source>
        <dbReference type="ARBA" id="ARBA00000085"/>
    </source>
</evidence>
<dbReference type="EMBL" id="JAFKCT010000001">
    <property type="protein sequence ID" value="MBN7810304.1"/>
    <property type="molecule type" value="Genomic_DNA"/>
</dbReference>
<keyword evidence="9" id="KW-1185">Reference proteome</keyword>
<dbReference type="SUPFAM" id="SSF55874">
    <property type="entry name" value="ATPase domain of HSP90 chaperone/DNA topoisomerase II/histidine kinase"/>
    <property type="match status" value="1"/>
</dbReference>
<dbReference type="Pfam" id="PF05227">
    <property type="entry name" value="CHASE3"/>
    <property type="match status" value="1"/>
</dbReference>
<dbReference type="InterPro" id="IPR013656">
    <property type="entry name" value="PAS_4"/>
</dbReference>
<dbReference type="InterPro" id="IPR004358">
    <property type="entry name" value="Sig_transdc_His_kin-like_C"/>
</dbReference>
<comment type="caution">
    <text evidence="8">The sequence shown here is derived from an EMBL/GenBank/DDBJ whole genome shotgun (WGS) entry which is preliminary data.</text>
</comment>
<evidence type="ECO:0000256" key="2">
    <source>
        <dbReference type="ARBA" id="ARBA00012438"/>
    </source>
</evidence>
<dbReference type="Pfam" id="PF02518">
    <property type="entry name" value="HATPase_c"/>
    <property type="match status" value="1"/>
</dbReference>